<dbReference type="PROSITE" id="PS50005">
    <property type="entry name" value="TPR"/>
    <property type="match status" value="1"/>
</dbReference>
<organism evidence="5">
    <name type="scientific">Coralloluteibacterium stylophorae</name>
    <dbReference type="NCBI Taxonomy" id="1776034"/>
    <lineage>
        <taxon>Bacteria</taxon>
        <taxon>Pseudomonadati</taxon>
        <taxon>Pseudomonadota</taxon>
        <taxon>Gammaproteobacteria</taxon>
        <taxon>Lysobacterales</taxon>
        <taxon>Lysobacteraceae</taxon>
        <taxon>Coralloluteibacterium</taxon>
    </lineage>
</organism>
<dbReference type="InterPro" id="IPR032519">
    <property type="entry name" value="YbgF_tri"/>
</dbReference>
<keyword evidence="1" id="KW-0732">Signal</keyword>
<dbReference type="GO" id="GO:0043093">
    <property type="term" value="P:FtsZ-dependent cytokinesis"/>
    <property type="evidence" value="ECO:0007669"/>
    <property type="project" value="UniProtKB-UniRule"/>
</dbReference>
<dbReference type="InterPro" id="IPR034706">
    <property type="entry name" value="CpoB"/>
</dbReference>
<gene>
    <name evidence="5" type="primary">ybgF</name>
    <name evidence="1" type="synonym">cpoB</name>
    <name evidence="6" type="ORF">KB893_006445</name>
    <name evidence="5" type="ORF">KB893_07475</name>
</gene>
<feature type="chain" id="PRO_5042636699" description="Cell division coordinator CpoB" evidence="1">
    <location>
        <begin position="24"/>
        <end position="282"/>
    </location>
</feature>
<name>A0A8J7VUS2_9GAMM</name>
<reference evidence="5" key="2">
    <citation type="submission" date="2021-04" db="EMBL/GenBank/DDBJ databases">
        <authorList>
            <person name="Karlyshev A.V."/>
        </authorList>
    </citation>
    <scope>NUCLEOTIDE SEQUENCE</scope>
    <source>
        <strain evidence="5">LMG 29479</strain>
    </source>
</reference>
<keyword evidence="1" id="KW-0175">Coiled coil</keyword>
<proteinExistence type="inferred from homology"/>
<dbReference type="SUPFAM" id="SSF48452">
    <property type="entry name" value="TPR-like"/>
    <property type="match status" value="1"/>
</dbReference>
<protein>
    <recommendedName>
        <fullName evidence="1">Cell division coordinator CpoB</fullName>
    </recommendedName>
</protein>
<evidence type="ECO:0000313" key="5">
    <source>
        <dbReference type="EMBL" id="MBR0562351.1"/>
    </source>
</evidence>
<reference evidence="6 7" key="1">
    <citation type="journal article" date="2021" name="Microbiol. Resour. Announc.">
        <title>Draft Genome Sequence of Coralloluteibacterium stylophorae LMG 29479T.</title>
        <authorList>
            <person name="Karlyshev A.V."/>
            <person name="Kudryashova E.B."/>
            <person name="Ariskina E.V."/>
            <person name="Conroy A.P."/>
            <person name="Abidueva E.Y."/>
        </authorList>
    </citation>
    <scope>NUCLEOTIDE SEQUENCE [LARGE SCALE GENOMIC DNA]</scope>
    <source>
        <strain evidence="6 7">LMG 29479</strain>
    </source>
</reference>
<dbReference type="InterPro" id="IPR019734">
    <property type="entry name" value="TPR_rpt"/>
</dbReference>
<feature type="region of interest" description="Disordered" evidence="3">
    <location>
        <begin position="96"/>
        <end position="124"/>
    </location>
</feature>
<feature type="domain" description="YbgF trimerisation" evidence="4">
    <location>
        <begin position="27"/>
        <end position="100"/>
    </location>
</feature>
<dbReference type="InterPro" id="IPR011990">
    <property type="entry name" value="TPR-like_helical_dom_sf"/>
</dbReference>
<dbReference type="Pfam" id="PF13432">
    <property type="entry name" value="TPR_16"/>
    <property type="match status" value="1"/>
</dbReference>
<dbReference type="RefSeq" id="WP_211926296.1">
    <property type="nucleotide sequence ID" value="NZ_JAGQFT020000003.1"/>
</dbReference>
<evidence type="ECO:0000256" key="3">
    <source>
        <dbReference type="SAM" id="MobiDB-lite"/>
    </source>
</evidence>
<dbReference type="EMBL" id="JAGQFT020000003">
    <property type="protein sequence ID" value="MBS7456770.1"/>
    <property type="molecule type" value="Genomic_DNA"/>
</dbReference>
<dbReference type="GO" id="GO:0070206">
    <property type="term" value="P:protein trimerization"/>
    <property type="evidence" value="ECO:0007669"/>
    <property type="project" value="InterPro"/>
</dbReference>
<feature type="coiled-coil region" evidence="1">
    <location>
        <begin position="52"/>
        <end position="79"/>
    </location>
</feature>
<dbReference type="Pfam" id="PF16331">
    <property type="entry name" value="TolA_bind_tri"/>
    <property type="match status" value="1"/>
</dbReference>
<keyword evidence="7" id="KW-1185">Reference proteome</keyword>
<evidence type="ECO:0000256" key="1">
    <source>
        <dbReference type="HAMAP-Rule" id="MF_02066"/>
    </source>
</evidence>
<keyword evidence="2" id="KW-0802">TPR repeat</keyword>
<evidence type="ECO:0000259" key="4">
    <source>
        <dbReference type="Pfam" id="PF16331"/>
    </source>
</evidence>
<evidence type="ECO:0000313" key="6">
    <source>
        <dbReference type="EMBL" id="MBS7456770.1"/>
    </source>
</evidence>
<dbReference type="EMBL" id="JAGQFT010000046">
    <property type="protein sequence ID" value="MBR0562351.1"/>
    <property type="molecule type" value="Genomic_DNA"/>
</dbReference>
<dbReference type="GO" id="GO:0030288">
    <property type="term" value="C:outer membrane-bounded periplasmic space"/>
    <property type="evidence" value="ECO:0007669"/>
    <property type="project" value="UniProtKB-UniRule"/>
</dbReference>
<keyword evidence="1" id="KW-0132">Cell division</keyword>
<dbReference type="Proteomes" id="UP000675747">
    <property type="component" value="Unassembled WGS sequence"/>
</dbReference>
<comment type="caution">
    <text evidence="5">The sequence shown here is derived from an EMBL/GenBank/DDBJ whole genome shotgun (WGS) entry which is preliminary data.</text>
</comment>
<feature type="repeat" description="TPR" evidence="2">
    <location>
        <begin position="192"/>
        <end position="225"/>
    </location>
</feature>
<dbReference type="AlphaFoldDB" id="A0A8J7VUS2"/>
<comment type="function">
    <text evidence="1">Mediates coordination of peptidoglycan synthesis and outer membrane constriction during cell division.</text>
</comment>
<comment type="subcellular location">
    <subcellularLocation>
        <location evidence="1">Periplasm</location>
    </subcellularLocation>
</comment>
<keyword evidence="1" id="KW-0574">Periplasm</keyword>
<accession>A0A8J7VUS2</accession>
<dbReference type="Pfam" id="PF13174">
    <property type="entry name" value="TPR_6"/>
    <property type="match status" value="1"/>
</dbReference>
<feature type="signal peptide" evidence="1">
    <location>
        <begin position="1"/>
        <end position="23"/>
    </location>
</feature>
<evidence type="ECO:0000313" key="7">
    <source>
        <dbReference type="Proteomes" id="UP000675747"/>
    </source>
</evidence>
<dbReference type="HAMAP" id="MF_02066">
    <property type="entry name" value="CpoB"/>
    <property type="match status" value="1"/>
</dbReference>
<keyword evidence="1" id="KW-0131">Cell cycle</keyword>
<dbReference type="Gene3D" id="1.25.40.10">
    <property type="entry name" value="Tetratricopeptide repeat domain"/>
    <property type="match status" value="1"/>
</dbReference>
<dbReference type="Gene3D" id="1.20.5.110">
    <property type="match status" value="1"/>
</dbReference>
<evidence type="ECO:0000256" key="2">
    <source>
        <dbReference type="PROSITE-ProRule" id="PRU00339"/>
    </source>
</evidence>
<feature type="compositionally biased region" description="Low complexity" evidence="3">
    <location>
        <begin position="100"/>
        <end position="122"/>
    </location>
</feature>
<dbReference type="NCBIfam" id="TIGR02795">
    <property type="entry name" value="tol_pal_ybgF"/>
    <property type="match status" value="1"/>
</dbReference>
<sequence precursor="true">MHVKHLQVAIVAAAFMAAAPVSAQRASLADRVARLEQQQAGGQSSVEQVNRIMTLQSEVQSLRGQVEELRNQIEQMQTRGRQQYLDLDSRIGRLEGGAGAASADPAAGSAGASGPAAAGESEPVGELRRIGESVIPGSALGGGDAGALPVDPAAERADYQVAFNALKEGQYADAATRFREFIERHPQSELIDNANYWLGESYYVTQNYELALQAFQTLVTSYPESPKAPGALLKTGYCQLELGRYDAGEATLREVIREYPGTPESSLADGRLRGLVLDRQGG</sequence>
<comment type="similarity">
    <text evidence="1">Belongs to the CpoB family.</text>
</comment>
<dbReference type="InterPro" id="IPR014162">
    <property type="entry name" value="CpoB_C"/>
</dbReference>